<dbReference type="SUPFAM" id="SSF54719">
    <property type="entry name" value="Fe,Mn superoxide dismutase (SOD), C-terminal domain"/>
    <property type="match status" value="1"/>
</dbReference>
<keyword evidence="3 5" id="KW-0479">Metal-binding</keyword>
<comment type="catalytic activity">
    <reaction evidence="5">
        <text>2 superoxide + 2 H(+) = H2O2 + O2</text>
        <dbReference type="Rhea" id="RHEA:20696"/>
        <dbReference type="ChEBI" id="CHEBI:15378"/>
        <dbReference type="ChEBI" id="CHEBI:15379"/>
        <dbReference type="ChEBI" id="CHEBI:16240"/>
        <dbReference type="ChEBI" id="CHEBI:18421"/>
        <dbReference type="EC" id="1.15.1.1"/>
    </reaction>
</comment>
<dbReference type="Gene3D" id="3.55.40.20">
    <property type="entry name" value="Iron/manganese superoxide dismutase, C-terminal domain"/>
    <property type="match status" value="1"/>
</dbReference>
<dbReference type="SUPFAM" id="SSF46609">
    <property type="entry name" value="Fe,Mn superoxide dismutase (SOD), N-terminal domain"/>
    <property type="match status" value="1"/>
</dbReference>
<evidence type="ECO:0000259" key="6">
    <source>
        <dbReference type="Pfam" id="PF00081"/>
    </source>
</evidence>
<gene>
    <name evidence="8" type="ORF">GCM10022216_24460</name>
</gene>
<comment type="similarity">
    <text evidence="1 5">Belongs to the iron/manganese superoxide dismutase family.</text>
</comment>
<keyword evidence="9" id="KW-1185">Reference proteome</keyword>
<feature type="domain" description="Manganese/iron superoxide dismutase C-terminal" evidence="7">
    <location>
        <begin position="93"/>
        <end position="197"/>
    </location>
</feature>
<dbReference type="Proteomes" id="UP001500101">
    <property type="component" value="Unassembled WGS sequence"/>
</dbReference>
<proteinExistence type="inferred from homology"/>
<dbReference type="InterPro" id="IPR019833">
    <property type="entry name" value="Mn/Fe_SOD_BS"/>
</dbReference>
<evidence type="ECO:0000256" key="4">
    <source>
        <dbReference type="ARBA" id="ARBA00023002"/>
    </source>
</evidence>
<keyword evidence="4 5" id="KW-0560">Oxidoreductase</keyword>
<dbReference type="EMBL" id="BAAAZI010000010">
    <property type="protein sequence ID" value="GAA4142972.1"/>
    <property type="molecule type" value="Genomic_DNA"/>
</dbReference>
<dbReference type="PANTHER" id="PTHR43595">
    <property type="entry name" value="37S RIBOSOMAL PROTEIN S26, MITOCHONDRIAL"/>
    <property type="match status" value="1"/>
</dbReference>
<name>A0ABP7YXF9_9SPHI</name>
<dbReference type="PIRSF" id="PIRSF000349">
    <property type="entry name" value="SODismutase"/>
    <property type="match status" value="1"/>
</dbReference>
<reference evidence="9" key="1">
    <citation type="journal article" date="2019" name="Int. J. Syst. Evol. Microbiol.">
        <title>The Global Catalogue of Microorganisms (GCM) 10K type strain sequencing project: providing services to taxonomists for standard genome sequencing and annotation.</title>
        <authorList>
            <consortium name="The Broad Institute Genomics Platform"/>
            <consortium name="The Broad Institute Genome Sequencing Center for Infectious Disease"/>
            <person name="Wu L."/>
            <person name="Ma J."/>
        </authorList>
    </citation>
    <scope>NUCLEOTIDE SEQUENCE [LARGE SCALE GENOMIC DNA]</scope>
    <source>
        <strain evidence="9">JCM 16704</strain>
    </source>
</reference>
<comment type="function">
    <text evidence="5">Destroys radicals which are normally produced within the cells and which are toxic to biological systems.</text>
</comment>
<dbReference type="InterPro" id="IPR036314">
    <property type="entry name" value="SOD_C_sf"/>
</dbReference>
<protein>
    <recommendedName>
        <fullName evidence="2 5">Superoxide dismutase</fullName>
        <ecNumber evidence="2 5">1.15.1.1</ecNumber>
    </recommendedName>
</protein>
<accession>A0ABP7YXF9</accession>
<sequence>MAFQLEALPYANNALEPHIDALTMEIHHDRHHQAYVDNLNKAIAGTEAENASLEDILKNVSKYSAAVRNNGGGHFNHKLFWTILGPNAGGELTGELAQAINDTFGSFDELKKKLQEAGATRFGSGWSWLIVGEDGKLAVTSTPNQDNPLMDVAEVKGTPILGIDVWEHAYYLKFQNKRPAYLEEIFNVINWDAVAERYAQAK</sequence>
<dbReference type="InterPro" id="IPR036324">
    <property type="entry name" value="Mn/Fe_SOD_N_sf"/>
</dbReference>
<dbReference type="InterPro" id="IPR019831">
    <property type="entry name" value="Mn/Fe_SOD_N"/>
</dbReference>
<dbReference type="RefSeq" id="WP_344675017.1">
    <property type="nucleotide sequence ID" value="NZ_BAAAZI010000010.1"/>
</dbReference>
<dbReference type="EC" id="1.15.1.1" evidence="2 5"/>
<dbReference type="PANTHER" id="PTHR43595:SF2">
    <property type="entry name" value="SMALL RIBOSOMAL SUBUNIT PROTEIN MS42"/>
    <property type="match status" value="1"/>
</dbReference>
<evidence type="ECO:0000256" key="5">
    <source>
        <dbReference type="RuleBase" id="RU000414"/>
    </source>
</evidence>
<dbReference type="PROSITE" id="PS00088">
    <property type="entry name" value="SOD_MN"/>
    <property type="match status" value="1"/>
</dbReference>
<evidence type="ECO:0000256" key="1">
    <source>
        <dbReference type="ARBA" id="ARBA00008714"/>
    </source>
</evidence>
<dbReference type="InterPro" id="IPR001189">
    <property type="entry name" value="Mn/Fe_SOD"/>
</dbReference>
<dbReference type="Pfam" id="PF00081">
    <property type="entry name" value="Sod_Fe_N"/>
    <property type="match status" value="1"/>
</dbReference>
<dbReference type="Gene3D" id="1.10.287.990">
    <property type="entry name" value="Fe,Mn superoxide dismutase (SOD) domain"/>
    <property type="match status" value="1"/>
</dbReference>
<evidence type="ECO:0000313" key="8">
    <source>
        <dbReference type="EMBL" id="GAA4142972.1"/>
    </source>
</evidence>
<evidence type="ECO:0000256" key="3">
    <source>
        <dbReference type="ARBA" id="ARBA00022723"/>
    </source>
</evidence>
<comment type="caution">
    <text evidence="8">The sequence shown here is derived from an EMBL/GenBank/DDBJ whole genome shotgun (WGS) entry which is preliminary data.</text>
</comment>
<dbReference type="PRINTS" id="PR01703">
    <property type="entry name" value="MNSODISMTASE"/>
</dbReference>
<feature type="domain" description="Manganese/iron superoxide dismutase N-terminal" evidence="6">
    <location>
        <begin position="3"/>
        <end position="84"/>
    </location>
</feature>
<organism evidence="8 9">
    <name type="scientific">Sphingobacterium kyonggiense</name>
    <dbReference type="NCBI Taxonomy" id="714075"/>
    <lineage>
        <taxon>Bacteria</taxon>
        <taxon>Pseudomonadati</taxon>
        <taxon>Bacteroidota</taxon>
        <taxon>Sphingobacteriia</taxon>
        <taxon>Sphingobacteriales</taxon>
        <taxon>Sphingobacteriaceae</taxon>
        <taxon>Sphingobacterium</taxon>
    </lineage>
</organism>
<evidence type="ECO:0000259" key="7">
    <source>
        <dbReference type="Pfam" id="PF02777"/>
    </source>
</evidence>
<dbReference type="InterPro" id="IPR019832">
    <property type="entry name" value="Mn/Fe_SOD_C"/>
</dbReference>
<dbReference type="Pfam" id="PF02777">
    <property type="entry name" value="Sod_Fe_C"/>
    <property type="match status" value="1"/>
</dbReference>
<evidence type="ECO:0000256" key="2">
    <source>
        <dbReference type="ARBA" id="ARBA00012682"/>
    </source>
</evidence>
<evidence type="ECO:0000313" key="9">
    <source>
        <dbReference type="Proteomes" id="UP001500101"/>
    </source>
</evidence>